<name>Q9RIQ3_9ACTN</name>
<accession>Q9RIQ3</accession>
<protein>
    <submittedName>
        <fullName evidence="2">SPDA protein</fullName>
    </submittedName>
</protein>
<feature type="compositionally biased region" description="Pro residues" evidence="1">
    <location>
        <begin position="129"/>
        <end position="141"/>
    </location>
</feature>
<evidence type="ECO:0000256" key="1">
    <source>
        <dbReference type="SAM" id="MobiDB-lite"/>
    </source>
</evidence>
<reference evidence="2" key="1">
    <citation type="submission" date="1999-06" db="EMBL/GenBank/DDBJ databases">
        <title>Complete nucleotide sequence and characterization of pSNA1 from the Pimaricin-producing Streptomyces natalensis that replicates by a rolling circle mechanism.</title>
        <authorList>
            <person name="Mendes M.V."/>
            <person name="Aparicio J.F."/>
            <person name="Martin J.F."/>
        </authorList>
    </citation>
    <scope>NUCLEOTIDE SEQUENCE [LARGE SCALE GENOMIC DNA]</scope>
    <source>
        <plasmid evidence="2">pSNA1</plasmid>
    </source>
</reference>
<organism evidence="2">
    <name type="scientific">Streptomyces natalensis</name>
    <dbReference type="NCBI Taxonomy" id="68242"/>
    <lineage>
        <taxon>Bacteria</taxon>
        <taxon>Bacillati</taxon>
        <taxon>Actinomycetota</taxon>
        <taxon>Actinomycetes</taxon>
        <taxon>Kitasatosporales</taxon>
        <taxon>Streptomycetaceae</taxon>
        <taxon>Streptomyces</taxon>
    </lineage>
</organism>
<sequence>MYVTAPHPTGGWPPSAGTVTGMTQGEIPRDADGRRLCEHCLVKPVPESLGTKPRSYCSRNCRQRAYEARRQGRFVKQTVNMALLRERMMRANATQATSRDNPEAKSRDDAGDQATSRDVASAPAATRPTPAPAEPRPPVQPPTQAALFEEEDQADEEEAPRPPARRMTDLLKQMPKLPGGFG</sequence>
<keyword evidence="2" id="KW-0614">Plasmid</keyword>
<feature type="compositionally biased region" description="Acidic residues" evidence="1">
    <location>
        <begin position="148"/>
        <end position="158"/>
    </location>
</feature>
<gene>
    <name evidence="2" type="primary">spda</name>
</gene>
<evidence type="ECO:0000313" key="2">
    <source>
        <dbReference type="EMBL" id="CAB62258.1"/>
    </source>
</evidence>
<dbReference type="AlphaFoldDB" id="Q9RIQ3"/>
<feature type="region of interest" description="Disordered" evidence="1">
    <location>
        <begin position="92"/>
        <end position="182"/>
    </location>
</feature>
<dbReference type="EMBL" id="AJ243257">
    <property type="protein sequence ID" value="CAB62258.1"/>
    <property type="molecule type" value="Genomic_DNA"/>
</dbReference>
<feature type="compositionally biased region" description="Low complexity" evidence="1">
    <location>
        <begin position="119"/>
        <end position="128"/>
    </location>
</feature>
<geneLocation type="plasmid" evidence="2">
    <name>pSNA1</name>
</geneLocation>
<proteinExistence type="predicted"/>
<feature type="compositionally biased region" description="Basic and acidic residues" evidence="1">
    <location>
        <begin position="100"/>
        <end position="110"/>
    </location>
</feature>